<sequence length="122" mass="14851">MHQNPFVLKPGEKLTPQELLDRFLLWDENRTETRAWEIKKDCDVDLWKGHLCCEDHFHYSHEHDDFLRYFVHLDAMSYGDVGFDNDLIKRFIIRFKLKYDPDRLAKYLNKTLSEFCAFMMED</sequence>
<organism evidence="1 2">
    <name type="scientific">Candidatus Collierbacteria bacterium GW2011_GWC2_44_18</name>
    <dbReference type="NCBI Taxonomy" id="1618392"/>
    <lineage>
        <taxon>Bacteria</taxon>
        <taxon>Candidatus Collieribacteriota</taxon>
    </lineage>
</organism>
<proteinExistence type="predicted"/>
<evidence type="ECO:0000313" key="2">
    <source>
        <dbReference type="Proteomes" id="UP000034172"/>
    </source>
</evidence>
<dbReference type="Proteomes" id="UP000034172">
    <property type="component" value="Unassembled WGS sequence"/>
</dbReference>
<name>A0A0G1K0R7_9BACT</name>
<dbReference type="EMBL" id="LCIE01000002">
    <property type="protein sequence ID" value="KKT49732.1"/>
    <property type="molecule type" value="Genomic_DNA"/>
</dbReference>
<accession>A0A0G1K0R7</accession>
<dbReference type="AlphaFoldDB" id="A0A0G1K0R7"/>
<evidence type="ECO:0000313" key="1">
    <source>
        <dbReference type="EMBL" id="KKT49732.1"/>
    </source>
</evidence>
<protein>
    <submittedName>
        <fullName evidence="1">Uncharacterized protein</fullName>
    </submittedName>
</protein>
<gene>
    <name evidence="1" type="ORF">UW41_C0002G0008</name>
</gene>
<dbReference type="STRING" id="1618392.UW41_C0002G0008"/>
<reference evidence="1 2" key="1">
    <citation type="journal article" date="2015" name="Nature">
        <title>rRNA introns, odd ribosomes, and small enigmatic genomes across a large radiation of phyla.</title>
        <authorList>
            <person name="Brown C.T."/>
            <person name="Hug L.A."/>
            <person name="Thomas B.C."/>
            <person name="Sharon I."/>
            <person name="Castelle C.J."/>
            <person name="Singh A."/>
            <person name="Wilkins M.J."/>
            <person name="Williams K.H."/>
            <person name="Banfield J.F."/>
        </authorList>
    </citation>
    <scope>NUCLEOTIDE SEQUENCE [LARGE SCALE GENOMIC DNA]</scope>
</reference>
<comment type="caution">
    <text evidence="1">The sequence shown here is derived from an EMBL/GenBank/DDBJ whole genome shotgun (WGS) entry which is preliminary data.</text>
</comment>